<proteinExistence type="predicted"/>
<sequence>MFKMKEMRVNRNATFKLGNLELIQDFMYKTKKNFSVTLNVIIEQWDEFSIAIEKARRDQETQKGLEHFDQLQKAKELAAIETKKKPIKRVRKR</sequence>
<organism evidence="1">
    <name type="scientific">marine sediment metagenome</name>
    <dbReference type="NCBI Taxonomy" id="412755"/>
    <lineage>
        <taxon>unclassified sequences</taxon>
        <taxon>metagenomes</taxon>
        <taxon>ecological metagenomes</taxon>
    </lineage>
</organism>
<name>X1INZ2_9ZZZZ</name>
<gene>
    <name evidence="1" type="ORF">S03H2_30849</name>
</gene>
<dbReference type="AlphaFoldDB" id="X1INZ2"/>
<accession>X1INZ2</accession>
<protein>
    <submittedName>
        <fullName evidence="1">Uncharacterized protein</fullName>
    </submittedName>
</protein>
<evidence type="ECO:0000313" key="1">
    <source>
        <dbReference type="EMBL" id="GAH59263.1"/>
    </source>
</evidence>
<dbReference type="EMBL" id="BARU01018677">
    <property type="protein sequence ID" value="GAH59263.1"/>
    <property type="molecule type" value="Genomic_DNA"/>
</dbReference>
<reference evidence="1" key="1">
    <citation type="journal article" date="2014" name="Front. Microbiol.">
        <title>High frequency of phylogenetically diverse reductive dehalogenase-homologous genes in deep subseafloor sedimentary metagenomes.</title>
        <authorList>
            <person name="Kawai M."/>
            <person name="Futagami T."/>
            <person name="Toyoda A."/>
            <person name="Takaki Y."/>
            <person name="Nishi S."/>
            <person name="Hori S."/>
            <person name="Arai W."/>
            <person name="Tsubouchi T."/>
            <person name="Morono Y."/>
            <person name="Uchiyama I."/>
            <person name="Ito T."/>
            <person name="Fujiyama A."/>
            <person name="Inagaki F."/>
            <person name="Takami H."/>
        </authorList>
    </citation>
    <scope>NUCLEOTIDE SEQUENCE</scope>
    <source>
        <strain evidence="1">Expedition CK06-06</strain>
    </source>
</reference>
<comment type="caution">
    <text evidence="1">The sequence shown here is derived from an EMBL/GenBank/DDBJ whole genome shotgun (WGS) entry which is preliminary data.</text>
</comment>